<dbReference type="OrthoDB" id="6607538at2"/>
<sequence>MPVIEIQRVPGLPKDRALVNAGTVFSEWLGQESFHRDIRINVNGIELQPDDELAFVLNENDRVIIFDQPKSGGLIGTILNPLEHLNPIKFTQKVLSALMPKPNTNAASGNSKTSPNNSLKGQTNIARNGEAKPDNFGQVRAYPDLVQESLFEYVSNLKYITELMCFGIGRYDVSSVRFSETNLGSMAGASYTVYQPGDAIPVVNEGYQFDDVDGQEVPGVNESGNFPIESATASTVVSGIYAGGQIAMKIEKQADFDYFMDLTFPHPVTFTINISYQTTGGTVTEDITLSANLISAVETNDGAVVDPVYYYTFTFNRLSGPSVPIESATINTTKFILNDNAALMVGPFFSPVPSTQLWLHTQSGLGGNSETNWKVTIWKVDDDNNQIVGTDQTFTYRQTTPHDHTSETFYRTDKLTPAAGYGRYAISFQRTDNSSDASRLQVEEIHAVNIRTNVVHAEETLVMIKVRATENATSGRDRKYNALITRHVISYDMETQQVDYTIRPSRKFADIALHNWLVVAQQPESSIDIFGLYQIQAKIDAIDPRLGYFDYTFDDEDISLGSRMETICDAASVSVYDDNGVLSFSRDERKTSASTIFNRSNTKPDGYSLSYEMTLPGGYDGVEVQFRNPDTNKQDFVRYRVSGNTIVEGAPVKAKKFEMLYVRNRFQADERAIRECRRLIYSRMTMAITAMADGEWVNIGDMVQVPDTYDTNQQAGYIVSRSGNDFETSERINFSGSMFVQITDALGNTSARYPASQRADTRFGFTAAIPAVELNLYDGEDIQSPSRYVIATSEELDAGQWTITAKQPGGQGTTALTLAEYSDSIYQ</sequence>
<dbReference type="eggNOG" id="COG4733">
    <property type="taxonomic scope" value="Bacteria"/>
</dbReference>
<evidence type="ECO:0000313" key="2">
    <source>
        <dbReference type="EMBL" id="KFC12271.1"/>
    </source>
</evidence>
<reference evidence="3" key="1">
    <citation type="submission" date="2014-05" db="EMBL/GenBank/DDBJ databases">
        <title>ATOL: Assembling a taxonomically balanced genome-scale reconstruction of the evolutionary history of the Enterobacteriaceae.</title>
        <authorList>
            <person name="Plunkett G. III"/>
            <person name="Neeno-Eckwall E.C."/>
            <person name="Glasner J.D."/>
            <person name="Perna N.T."/>
        </authorList>
    </citation>
    <scope>NUCLEOTIDE SEQUENCE [LARGE SCALE GENOMIC DNA]</scope>
    <source>
        <strain evidence="3">ATCC 49490</strain>
    </source>
</reference>
<evidence type="ECO:0008006" key="4">
    <source>
        <dbReference type="Google" id="ProtNLM"/>
    </source>
</evidence>
<name>A0A085APX6_9ENTR</name>
<dbReference type="EMBL" id="JMTB01000019">
    <property type="protein sequence ID" value="KFC12271.1"/>
    <property type="molecule type" value="Genomic_DNA"/>
</dbReference>
<evidence type="ECO:0000256" key="1">
    <source>
        <dbReference type="SAM" id="MobiDB-lite"/>
    </source>
</evidence>
<comment type="caution">
    <text evidence="2">The sequence shown here is derived from an EMBL/GenBank/DDBJ whole genome shotgun (WGS) entry which is preliminary data.</text>
</comment>
<feature type="compositionally biased region" description="Polar residues" evidence="1">
    <location>
        <begin position="102"/>
        <end position="126"/>
    </location>
</feature>
<organism evidence="2 3">
    <name type="scientific">Trabulsiella guamensis ATCC 49490</name>
    <dbReference type="NCBI Taxonomy" id="1005994"/>
    <lineage>
        <taxon>Bacteria</taxon>
        <taxon>Pseudomonadati</taxon>
        <taxon>Pseudomonadota</taxon>
        <taxon>Gammaproteobacteria</taxon>
        <taxon>Enterobacterales</taxon>
        <taxon>Enterobacteriaceae</taxon>
        <taxon>Trabulsiella</taxon>
    </lineage>
</organism>
<dbReference type="RefSeq" id="WP_038153702.1">
    <property type="nucleotide sequence ID" value="NZ_JMTB01000019.1"/>
</dbReference>
<dbReference type="Proteomes" id="UP000028630">
    <property type="component" value="Unassembled WGS sequence"/>
</dbReference>
<protein>
    <recommendedName>
        <fullName evidence="4">Phage tail fiber protein</fullName>
    </recommendedName>
</protein>
<feature type="region of interest" description="Disordered" evidence="1">
    <location>
        <begin position="101"/>
        <end position="133"/>
    </location>
</feature>
<accession>A0A085APX6</accession>
<dbReference type="NCBIfam" id="NF040662">
    <property type="entry name" value="attach_TipJ_rel"/>
    <property type="match status" value="1"/>
</dbReference>
<gene>
    <name evidence="2" type="ORF">GTGU_00318</name>
</gene>
<evidence type="ECO:0000313" key="3">
    <source>
        <dbReference type="Proteomes" id="UP000028630"/>
    </source>
</evidence>
<proteinExistence type="predicted"/>
<dbReference type="AlphaFoldDB" id="A0A085APX6"/>
<keyword evidence="3" id="KW-1185">Reference proteome</keyword>